<evidence type="ECO:0000313" key="2">
    <source>
        <dbReference type="Proteomes" id="UP000018727"/>
    </source>
</evidence>
<name>V8CQQ9_9BACT</name>
<gene>
    <name evidence="1" type="ORF">HMPREF1173_00630</name>
</gene>
<dbReference type="EMBL" id="AZJH01000007">
    <property type="protein sequence ID" value="ETD29432.1"/>
    <property type="molecule type" value="Genomic_DNA"/>
</dbReference>
<evidence type="ECO:0000313" key="1">
    <source>
        <dbReference type="EMBL" id="ETD29432.1"/>
    </source>
</evidence>
<keyword evidence="2" id="KW-1185">Reference proteome</keyword>
<comment type="caution">
    <text evidence="1">The sequence shown here is derived from an EMBL/GenBank/DDBJ whole genome shotgun (WGS) entry which is preliminary data.</text>
</comment>
<reference evidence="1 2" key="1">
    <citation type="submission" date="2013-10" db="EMBL/GenBank/DDBJ databases">
        <title>The Genome Sequence of Prevotella nigrescens CC14M.</title>
        <authorList>
            <consortium name="The Broad Institute Genomics Platform"/>
            <person name="Earl A."/>
            <person name="Allen-Vercoe E."/>
            <person name="Daigneault M."/>
            <person name="Young S.K."/>
            <person name="Zeng Q."/>
            <person name="Gargeya S."/>
            <person name="Fitzgerald M."/>
            <person name="Abouelleil A."/>
            <person name="Alvarado L."/>
            <person name="Chapman S.B."/>
            <person name="Gainer-Dewar J."/>
            <person name="Goldberg J."/>
            <person name="Griggs A."/>
            <person name="Gujja S."/>
            <person name="Hansen M."/>
            <person name="Howarth C."/>
            <person name="Imamovic A."/>
            <person name="Ireland A."/>
            <person name="Larimer J."/>
            <person name="McCowan C."/>
            <person name="Murphy C."/>
            <person name="Pearson M."/>
            <person name="Poon T.W."/>
            <person name="Priest M."/>
            <person name="Roberts A."/>
            <person name="Saif S."/>
            <person name="Shea T."/>
            <person name="Sykes S."/>
            <person name="Wortman J."/>
            <person name="Nusbaum C."/>
            <person name="Birren B."/>
        </authorList>
    </citation>
    <scope>NUCLEOTIDE SEQUENCE [LARGE SCALE GENOMIC DNA]</scope>
    <source>
        <strain evidence="1 2">CC14M</strain>
    </source>
</reference>
<proteinExistence type="predicted"/>
<dbReference type="AlphaFoldDB" id="V8CQQ9"/>
<dbReference type="Proteomes" id="UP000018727">
    <property type="component" value="Unassembled WGS sequence"/>
</dbReference>
<protein>
    <submittedName>
        <fullName evidence="1">Uncharacterized protein</fullName>
    </submittedName>
</protein>
<dbReference type="HOGENOM" id="CLU_3064806_0_0_10"/>
<dbReference type="PATRIC" id="fig|1073366.3.peg.657"/>
<organism evidence="1 2">
    <name type="scientific">Prevotella nigrescens CC14M</name>
    <dbReference type="NCBI Taxonomy" id="1073366"/>
    <lineage>
        <taxon>Bacteria</taxon>
        <taxon>Pseudomonadati</taxon>
        <taxon>Bacteroidota</taxon>
        <taxon>Bacteroidia</taxon>
        <taxon>Bacteroidales</taxon>
        <taxon>Prevotellaceae</taxon>
        <taxon>Prevotella</taxon>
    </lineage>
</organism>
<accession>V8CQQ9</accession>
<sequence length="53" mass="5806">MVLCSETGCFALQKACFCRVKEPVLQCKTVGAIMHYTSDGYAIAILLSDLLSY</sequence>